<feature type="chain" id="PRO_5006595017" evidence="2">
    <location>
        <begin position="40"/>
        <end position="3996"/>
    </location>
</feature>
<feature type="region of interest" description="Disordered" evidence="1">
    <location>
        <begin position="3061"/>
        <end position="3089"/>
    </location>
</feature>
<dbReference type="EMBL" id="CP013140">
    <property type="protein sequence ID" value="ALN57684.1"/>
    <property type="molecule type" value="Genomic_DNA"/>
</dbReference>
<dbReference type="PATRIC" id="fig|69.6.peg.2299"/>
<dbReference type="InterPro" id="IPR011050">
    <property type="entry name" value="Pectin_lyase_fold/virulence"/>
</dbReference>
<dbReference type="SMART" id="SM00912">
    <property type="entry name" value="Haemagg_act"/>
    <property type="match status" value="1"/>
</dbReference>
<accession>A0A0S2DGW6</accession>
<dbReference type="NCBIfam" id="TIGR01901">
    <property type="entry name" value="adhes_NPXG"/>
    <property type="match status" value="1"/>
</dbReference>
<dbReference type="PANTHER" id="PTHR12338:SF5">
    <property type="entry name" value="ANTIGEN 43-RELATED"/>
    <property type="match status" value="1"/>
</dbReference>
<organism evidence="4 5">
    <name type="scientific">Lysobacter enzymogenes</name>
    <dbReference type="NCBI Taxonomy" id="69"/>
    <lineage>
        <taxon>Bacteria</taxon>
        <taxon>Pseudomonadati</taxon>
        <taxon>Pseudomonadota</taxon>
        <taxon>Gammaproteobacteria</taxon>
        <taxon>Lysobacterales</taxon>
        <taxon>Lysobacteraceae</taxon>
        <taxon>Lysobacter</taxon>
    </lineage>
</organism>
<protein>
    <submittedName>
        <fullName evidence="4">Filamentous hemagglutinin family outer membrane protein</fullName>
    </submittedName>
</protein>
<dbReference type="Pfam" id="PF12545">
    <property type="entry name" value="DUF3739"/>
    <property type="match status" value="1"/>
</dbReference>
<dbReference type="InterPro" id="IPR021026">
    <property type="entry name" value="Filamn_hemagglutn_DUF3739"/>
</dbReference>
<evidence type="ECO:0000313" key="4">
    <source>
        <dbReference type="EMBL" id="ALN57684.1"/>
    </source>
</evidence>
<dbReference type="InterPro" id="IPR050909">
    <property type="entry name" value="Bact_Autotransporter_VF"/>
</dbReference>
<sequence>MTRKPLAGNAPGRPSPARLRLFALSAAISLALVGGAAYADPNPFARRGADPAAQAARNVQQQGLQSAQAQQMAQRSLAAFAQAARVRSALDAAQVAARAAAAASSAANQVPDGLVQGGLKVAAGVRFEPGAVAVEDPRLNQSKLWLGAKGPSQNNDASGNVTVTVEQTQKKAILSWESFNVGRRTTVYFDQRGGNQGGGGNDWIALNRVDDPSGRPSQIFGQIKAEGSVYLLNRNGVVFGGTSQVNTRSLLVSSLNLFSNDVAQSNRIFIGEGVRRAKADVAVLTSELAEFVGGAAARPQASGDIRIDAGAQIKTGSGGYALIAAPNLSNAGSVTAEDGHAQLAAVVGAFSTPAPAGASNELSLRYSGVAPQASAPNVGYGRLDNTGIVASKRGTVTLTGYDLHQDGYVGTTTSVSRPGRISIVAANHSRSAGVDKPADLSGSTGGKLSFGSASVTAILPERDGETTTSATTADKAFQAPNAVLAAAQMRLQENALVLMPGAKLDLVGMEPLRDGTSKPEVARIQIDRGAQINVAGLADVQRPMSDHFITIERIGENELADSPLLRGGAFYRKKVVLDARERGVTDDGRAWVGSPLFNAAGYADQRPRGIDQLLVDGGTINVSAREFVARGGSVIDVSGGFLHYQGGMVETPRVIGADGRTYRLAGADPSQSYLGFAGQFSLDHQRWNVREYFHSAFARSDRYYESDYVHGGDGGELNIVLRQDAGTEATRVDTGLVLAGELRGNAESGRDQRERGAPALGGKFSVSVSGAGYGRWTLQNGAVPDVAADFSMQQRLTQGQGGTLSAQALNQAGFGTVELSDKLSRIDVAGDAHLQVDAGGRIALSGARVNVAGTLQADSGEIALSATSENDANPEAGARRGITVQSGGRLLARGQWVNDRDRVADQRQGGAHIDGGLISLSVSEYPLLDGAGSGRDASGSIVLDPGALLDVSGGGRILPNGQLAAKDGVPLGRGGDIALKLYQPREGTQSLNPFLPASAFDAEPGAGELRFSAQNLRGGGLAGGGTLSLHARDILIGAPAADPLAGDARTLRLDAGFFRDGDFGAYDLVARHDARIVAGTQLSVSQRNFLPDLDALRELRSGGDLYAGLTATGAGQYGAFGRLDDYHRDAADFFLEAGAATGRTLPNVAGLDSVRDTLTLERGAQVQVDAGGAVRLGSRGQTTVLGSVIAHGGSIDLSGDTSSTALSPSHSPSQVDYWRADKSVWVGKDAVLDVSGVALFNPFKAPLPNGGAVPRDGKLLDGGRIRLSNDGGYVAVEQGALLDLSGARAVFDLPADSGAIGQAPLQARTVWSDGGELVLAAAGGLFFDGRIQAAGGDAQARGGSVQLLTAQSVRPLDVSGGRAPLATSQIVFHQSGSQLDPAARAGGAIEPGRETPSGTMHFQADSLDGSGIDTLLVGIGEDGLIRGPGVAPVVFDGEVTLSPARALMINARAFQAGGERGAATLRSAYVSLQGLGGDAATALPEPGKPGTATLEVEAGFIDIGGRVALRNFADAAFDSRGDIRFHTPSLYQSATINNEVRLVPGELLSGGNLSFRAAQLYPASGETFIVRALGAKDANGQRADTAIRIAGNGAAAPLPLSAGGKLLLDASEIEQAGTLRAPAGQIVLGAGNADDPATRALFNQLALTPTRKVTLAPGSLTSVSLDGRVLPYGKTVDSLQWDGNDVEQRLTAPPLKRISLDGAELSLQDGARVDLSGGGDLQAFEWVAGTGGSRDVLSSFAVNYADGGSGTRAPLYADGREVYAIVPGAQSPLAASDPLLDQGAGSSQVGKSVYLSGVPGLADGVYTLLPGRYATLPGAFRVAQRSGGQDALASQNLTAPDGTHRVAGYYVDALSGARDARSQSFDVQSAAVWGQYSQYQLSRANKFFSEQAGKAGRFAPQLPRDGGQLVLSAQRALELAARLDVAAADGGAAAQIDVVADAIQIRGRNQAALDGYVQLDAGQLSALGAGSLLIGGVRERGSDGTAISVRARDVLLSNDAASPLQGPEIVLVAKAGDGSQGVRVEDGSVIQARGTLAGAGDLQLVIGQNADAASNRPAINGDGALLRVSNAGAATLQRRGLPAFEQSRGLLDVGAGARLDGGAALMLDASGNARVDASAVLAGRDIQASSGRVVFSADPDARYDGFVVGRNTLAQFGQAQRVSLRSYGEMAFYGDIDVDSDRELNLSARRFGGDGGTVRLSAQRLSLGNELGVQGGPAGDVPAGRGTLDLRGDTVAFSGGDSQFAGFSKVSVEAAKQISAGGRGSVDFGAADLRLQAPLIQAEGGADQSLRSSGAITLARVGDAAADAARPQGGALELRGASIAGSALIRANSGRATLVATQGDVRLDAGSAIDVSALSKAIFDQPVYAPGGRIELRAERGGIALASGTQLDVSAAAGGGDAGELRLLAAQGAIALDGTLKGAAPKGQGGRIELDSGAALDLDTLAQRLAQSGIDRGIAVRSRSGDLQLSAGQTLKAREVSLIADGGSDALLRDAANGNVRILGDIDASGSAGGRIDLYGRHGVDLQGRLLANGSDAGKRGGTVRIGTSGRSDGSLNDSFGYQNVAADAAGVVRIGRDALIDVRGGSAGGLSGGKVELRAPLLVGGDVNIAVENPAAFVGAREVGLEAYAVWSASDAVDPAHPERHFDGIVDPAGWYGADGQLVAGKWRDASGAELAAPQTPEQLALYLKTHYFTPDAANAAHQGFYGYLNGDSVEHQAGTLMRFAQAPGFAFGERFAGIARFRARPGIELQNPDAGRDGGAIRVLTNWNLNSGDRNAPDFRYQGAAPVLTLRAAGDVQVNASISDGFYNYNAAGSGAVGNYDGSVAARMTWLQNNPLSMPDSEQFLPAPQPYDPNDESGQYYGQYDELFDLMTRPDSALDNIVGPGTSLMGFIDLLISIAGTGDAGIDEPAPPAGPGDYAGYLERYRGYVIDLANRVAAGEAPPMTWVPRLPVLGPVPPAADRTPMLQASAERPTPWLEQQLAGGDSSRYRFVAGADFSSVAPDRAGGGAADIVFDGHTTLRKTGQSDLLLPNVLRTGTGEIELVAARDVRFADRDAPASVYTAGRPGDGTSADTSRPRIEGASSPQNLGGPLVAVTGAVNPEAAGDLSVRAGRDIVGNRQIRDNDGRRSGVAGSYLVQYWWPWMQTGNVADADGRLVSTSINFGGFAQGLLSVGGDIRLDAGRDLVEVSASSPTTWLRDGAGGLRRFGGGDLRASAGRDVLGGDFFVSQGEGSLNAGGRIGSAYELSVPVFIENVSSQTTTMSSGVAPILAMQDARWKVGASGDVDIGRVLNPSYARLTEREVDSQTFGADAALNATSTTGDVQLGSLLLGDALFAYGGRDPNRPQAPYNIGSSSLFAQVLPGSLSLTAIAGDVRVRNGGQLFPSARGGLNLLAGGDVLLYADTFPRLDTLRLLDIDPAWMPSPLQPLSSLPEQTAFDFSRLDVFIPSRDQRANLHRDDREPVRVYALGDIVNGQPDQRQSFNTLTLELPKPATIRAGRDIVDLDLRGQNYRASDATRVLAGRDLYYRPLGRSISGRVSRYNWMELGGPGSFEIQAGRDLGPFTSANEAYAFNQLRAEGGGIRTIGNRDNAGLGYDGADLVVRFGVAPGIDTRAFAARYLDPAGEESAAYAAWLAAYVRQQRRDAGGDGDGQGDGALSPQQAWAEFAQLPEAAQQRLVDKVFLDLLERAGRDNKNPASPEFGKYAAGYRAINTLFPQALGYTANRLDGGANGADAPVATGRMDMRGSTVQTQQGGDVRILGPGGEVLVGSVAAPPLVTNNRGETVIGPNQQGVLTLDVGDIGIFTDRSVLLAQSRIFTQRGGDLTIWSSNGDINAGKGAKTSSDKPPVRYVCDVDQYCRIDARGLVTGAGIATLQTAAAGKAGDAVLIAPRGTIDAGDAGIRIGGNLIVAAQTIANADNIQVDGDSIGIPVARNVDTGALSAASSASSGVNAVAEQMAEKRPAMGGRDLPALISVQVIGFGQCEASNPRCANSP</sequence>
<keyword evidence="2" id="KW-0732">Signal</keyword>
<dbReference type="SUPFAM" id="SSF51126">
    <property type="entry name" value="Pectin lyase-like"/>
    <property type="match status" value="1"/>
</dbReference>
<dbReference type="Proteomes" id="UP000061569">
    <property type="component" value="Chromosome"/>
</dbReference>
<reference evidence="4 5" key="1">
    <citation type="submission" date="2015-11" db="EMBL/GenBank/DDBJ databases">
        <title>Genome sequences of Lysobacter enzymogenes strain C3 and Lysobacter antibioticus ATCC 29479.</title>
        <authorList>
            <person name="Kobayashi D.Y."/>
        </authorList>
    </citation>
    <scope>NUCLEOTIDE SEQUENCE [LARGE SCALE GENOMIC DNA]</scope>
    <source>
        <strain evidence="4 5">C3</strain>
    </source>
</reference>
<dbReference type="OrthoDB" id="218680at2"/>
<feature type="signal peptide" evidence="2">
    <location>
        <begin position="1"/>
        <end position="39"/>
    </location>
</feature>
<dbReference type="Gene3D" id="2.160.20.10">
    <property type="entry name" value="Single-stranded right-handed beta-helix, Pectin lyase-like"/>
    <property type="match status" value="1"/>
</dbReference>
<evidence type="ECO:0000259" key="3">
    <source>
        <dbReference type="SMART" id="SM00912"/>
    </source>
</evidence>
<dbReference type="PANTHER" id="PTHR12338">
    <property type="entry name" value="AUTOTRANSPORTER"/>
    <property type="match status" value="1"/>
</dbReference>
<evidence type="ECO:0000313" key="5">
    <source>
        <dbReference type="Proteomes" id="UP000061569"/>
    </source>
</evidence>
<dbReference type="KEGG" id="lez:GLE_2335"/>
<dbReference type="InterPro" id="IPR012334">
    <property type="entry name" value="Pectin_lyas_fold"/>
</dbReference>
<evidence type="ECO:0000256" key="1">
    <source>
        <dbReference type="SAM" id="MobiDB-lite"/>
    </source>
</evidence>
<proteinExistence type="predicted"/>
<evidence type="ECO:0000256" key="2">
    <source>
        <dbReference type="SAM" id="SignalP"/>
    </source>
</evidence>
<gene>
    <name evidence="4" type="ORF">GLE_2335</name>
</gene>
<dbReference type="Pfam" id="PF05860">
    <property type="entry name" value="TPS"/>
    <property type="match status" value="1"/>
</dbReference>
<dbReference type="InterPro" id="IPR008638">
    <property type="entry name" value="FhaB/CdiA-like_TPS"/>
</dbReference>
<dbReference type="STRING" id="69.GLE_2335"/>
<feature type="domain" description="Filamentous haemagglutinin FhaB/tRNA nuclease CdiA-like TPS" evidence="3">
    <location>
        <begin position="148"/>
        <end position="261"/>
    </location>
</feature>
<name>A0A0S2DGW6_LYSEN</name>